<feature type="domain" description="Histidine kinase/HSP90-like ATPase" evidence="1">
    <location>
        <begin position="49"/>
        <end position="138"/>
    </location>
</feature>
<reference evidence="3" key="1">
    <citation type="submission" date="2018-03" db="EMBL/GenBank/DDBJ databases">
        <authorList>
            <person name="Zecchin S."/>
        </authorList>
    </citation>
    <scope>NUCLEOTIDE SEQUENCE [LARGE SCALE GENOMIC DNA]</scope>
</reference>
<name>A0A2U3QHV6_9BACT</name>
<organism evidence="2 3">
    <name type="scientific">Candidatus Sulfobium mesophilum</name>
    <dbReference type="NCBI Taxonomy" id="2016548"/>
    <lineage>
        <taxon>Bacteria</taxon>
        <taxon>Pseudomonadati</taxon>
        <taxon>Nitrospirota</taxon>
        <taxon>Nitrospiria</taxon>
        <taxon>Nitrospirales</taxon>
        <taxon>Nitrospiraceae</taxon>
        <taxon>Candidatus Sulfobium</taxon>
    </lineage>
</organism>
<dbReference type="InterPro" id="IPR003594">
    <property type="entry name" value="HATPase_dom"/>
</dbReference>
<evidence type="ECO:0000313" key="3">
    <source>
        <dbReference type="Proteomes" id="UP000245125"/>
    </source>
</evidence>
<evidence type="ECO:0000313" key="2">
    <source>
        <dbReference type="EMBL" id="SPQ00935.1"/>
    </source>
</evidence>
<accession>A0A2U3QHV6</accession>
<dbReference type="Pfam" id="PF02518">
    <property type="entry name" value="HATPase_c"/>
    <property type="match status" value="1"/>
</dbReference>
<evidence type="ECO:0000259" key="1">
    <source>
        <dbReference type="Pfam" id="PF02518"/>
    </source>
</evidence>
<proteinExistence type="predicted"/>
<dbReference type="OrthoDB" id="9797578at2"/>
<protein>
    <submittedName>
        <fullName evidence="2">Anti-sigma regulatory factor</fullName>
    </submittedName>
</protein>
<dbReference type="AlphaFoldDB" id="A0A2U3QHV6"/>
<dbReference type="Gene3D" id="3.30.565.10">
    <property type="entry name" value="Histidine kinase-like ATPase, C-terminal domain"/>
    <property type="match status" value="1"/>
</dbReference>
<dbReference type="SUPFAM" id="SSF55874">
    <property type="entry name" value="ATPase domain of HSP90 chaperone/DNA topoisomerase II/histidine kinase"/>
    <property type="match status" value="1"/>
</dbReference>
<dbReference type="EMBL" id="OUUY01000084">
    <property type="protein sequence ID" value="SPQ00935.1"/>
    <property type="molecule type" value="Genomic_DNA"/>
</dbReference>
<sequence length="149" mass="15756">MTKSSDGVFFLTGKDFTNAGSASSNLKGILDDMGIPADIVRRAAIAAFEAEMNAIIYAVAGMMRYSITPEAVTVTLQDMGPGIPDIDLAMKEGYSTAPDYIREMGFGSGMGLPNIKKNTDKLTINSVVGEGTTLEFVIYLQGLSPETSG</sequence>
<keyword evidence="3" id="KW-1185">Reference proteome</keyword>
<dbReference type="InterPro" id="IPR036890">
    <property type="entry name" value="HATPase_C_sf"/>
</dbReference>
<dbReference type="Proteomes" id="UP000245125">
    <property type="component" value="Unassembled WGS sequence"/>
</dbReference>
<gene>
    <name evidence="2" type="ORF">NBG4_380023</name>
</gene>